<dbReference type="Pfam" id="PF01936">
    <property type="entry name" value="NYN"/>
    <property type="match status" value="1"/>
</dbReference>
<dbReference type="PANTHER" id="PTHR35458">
    <property type="entry name" value="SLR0755 PROTEIN"/>
    <property type="match status" value="1"/>
</dbReference>
<dbReference type="GO" id="GO:0004540">
    <property type="term" value="F:RNA nuclease activity"/>
    <property type="evidence" value="ECO:0007669"/>
    <property type="project" value="InterPro"/>
</dbReference>
<evidence type="ECO:0000313" key="3">
    <source>
        <dbReference type="Proteomes" id="UP000176952"/>
    </source>
</evidence>
<evidence type="ECO:0000313" key="2">
    <source>
        <dbReference type="EMBL" id="OGY83066.1"/>
    </source>
</evidence>
<name>A0A1G2B2Y1_9BACT</name>
<dbReference type="STRING" id="1798542.A3F54_04535"/>
<organism evidence="2 3">
    <name type="scientific">Candidatus Kerfeldbacteria bacterium RIFCSPHIGHO2_12_FULL_48_17</name>
    <dbReference type="NCBI Taxonomy" id="1798542"/>
    <lineage>
        <taxon>Bacteria</taxon>
        <taxon>Candidatus Kerfeldiibacteriota</taxon>
    </lineage>
</organism>
<dbReference type="AlphaFoldDB" id="A0A1G2B2Y1"/>
<proteinExistence type="predicted"/>
<dbReference type="Gene3D" id="3.40.50.1010">
    <property type="entry name" value="5'-nuclease"/>
    <property type="match status" value="1"/>
</dbReference>
<accession>A0A1G2B2Y1</accession>
<comment type="caution">
    <text evidence="2">The sequence shown here is derived from an EMBL/GenBank/DDBJ whole genome shotgun (WGS) entry which is preliminary data.</text>
</comment>
<feature type="domain" description="NYN" evidence="1">
    <location>
        <begin position="11"/>
        <end position="158"/>
    </location>
</feature>
<protein>
    <recommendedName>
        <fullName evidence="1">NYN domain-containing protein</fullName>
    </recommendedName>
</protein>
<dbReference type="EMBL" id="MHKD01000022">
    <property type="protein sequence ID" value="OGY83066.1"/>
    <property type="molecule type" value="Genomic_DNA"/>
</dbReference>
<dbReference type="InterPro" id="IPR021139">
    <property type="entry name" value="NYN"/>
</dbReference>
<evidence type="ECO:0000259" key="1">
    <source>
        <dbReference type="Pfam" id="PF01936"/>
    </source>
</evidence>
<sequence>MKNTLPQPEQRVGVFVDIQNMYYSAKHLYDSKVNFGQILDEAVAGRKLIRAMAYVIRADVGEEENFFEALVTQGYEVRAKDLQVFYGGAKKGDWDVGIAVDIIRMAPKLDVVVLVAGDGDYAELVKYVKATGCKAEVMAFMQSSSIHLREAADDFINISEYADDFLIKTGSKKRRGKGEPIGKKPERS</sequence>
<dbReference type="CDD" id="cd10911">
    <property type="entry name" value="PIN_LabA"/>
    <property type="match status" value="1"/>
</dbReference>
<gene>
    <name evidence="2" type="ORF">A3F54_04535</name>
</gene>
<dbReference type="Proteomes" id="UP000176952">
    <property type="component" value="Unassembled WGS sequence"/>
</dbReference>
<dbReference type="PANTHER" id="PTHR35458:SF8">
    <property type="entry name" value="SLR0650 PROTEIN"/>
    <property type="match status" value="1"/>
</dbReference>
<dbReference type="InterPro" id="IPR047140">
    <property type="entry name" value="LabA"/>
</dbReference>
<reference evidence="2 3" key="1">
    <citation type="journal article" date="2016" name="Nat. Commun.">
        <title>Thousands of microbial genomes shed light on interconnected biogeochemical processes in an aquifer system.</title>
        <authorList>
            <person name="Anantharaman K."/>
            <person name="Brown C.T."/>
            <person name="Hug L.A."/>
            <person name="Sharon I."/>
            <person name="Castelle C.J."/>
            <person name="Probst A.J."/>
            <person name="Thomas B.C."/>
            <person name="Singh A."/>
            <person name="Wilkins M.J."/>
            <person name="Karaoz U."/>
            <person name="Brodie E.L."/>
            <person name="Williams K.H."/>
            <person name="Hubbard S.S."/>
            <person name="Banfield J.F."/>
        </authorList>
    </citation>
    <scope>NUCLEOTIDE SEQUENCE [LARGE SCALE GENOMIC DNA]</scope>
</reference>